<proteinExistence type="predicted"/>
<dbReference type="AlphaFoldDB" id="A0A1E4QZ22"/>
<sequence>MIKTSQGLATKSIHTKSGVPITEPWSSSMYFNASMENRVRFLTDYFKEVRVDGIRKFINDLTLDDPTVDLFISLEYDNKKKYISNNLSKRIRLVNWKEYKLTSEEFDLYEGFGKIALIKDVAVNDTILYTIDALLNKNKCASNAVFFIVTSKYLVHFGASGDVINILSTDPINIKNLKMNYKGIFDTFYDEPLS</sequence>
<evidence type="ECO:0000313" key="2">
    <source>
        <dbReference type="Proteomes" id="UP000094784"/>
    </source>
</evidence>
<reference evidence="1 2" key="1">
    <citation type="submission" date="2016-09" db="EMBL/GenBank/DDBJ databases">
        <title>Draft genome sequence of the soil isolate, Lysinibacillus fusiformis M5, a potential hypoxanthine producer.</title>
        <authorList>
            <person name="Gallegos-Monterrosa R."/>
            <person name="Maroti G."/>
            <person name="Balint B."/>
            <person name="Kovacs A.T."/>
        </authorList>
    </citation>
    <scope>NUCLEOTIDE SEQUENCE [LARGE SCALE GENOMIC DNA]</scope>
    <source>
        <strain evidence="1 2">M5</strain>
    </source>
</reference>
<evidence type="ECO:0000313" key="1">
    <source>
        <dbReference type="EMBL" id="ODV53461.1"/>
    </source>
</evidence>
<name>A0A1E4QZ22_9BACI</name>
<comment type="caution">
    <text evidence="1">The sequence shown here is derived from an EMBL/GenBank/DDBJ whole genome shotgun (WGS) entry which is preliminary data.</text>
</comment>
<organism evidence="1 2">
    <name type="scientific">Lysinibacillus fusiformis</name>
    <dbReference type="NCBI Taxonomy" id="28031"/>
    <lineage>
        <taxon>Bacteria</taxon>
        <taxon>Bacillati</taxon>
        <taxon>Bacillota</taxon>
        <taxon>Bacilli</taxon>
        <taxon>Bacillales</taxon>
        <taxon>Bacillaceae</taxon>
        <taxon>Lysinibacillus</taxon>
    </lineage>
</organism>
<protein>
    <submittedName>
        <fullName evidence="1">Uncharacterized protein</fullName>
    </submittedName>
</protein>
<gene>
    <name evidence="1" type="ORF">BG258_22835</name>
</gene>
<dbReference type="Proteomes" id="UP000094784">
    <property type="component" value="Unassembled WGS sequence"/>
</dbReference>
<dbReference type="OrthoDB" id="2963054at2"/>
<accession>A0A1E4QZ22</accession>
<dbReference type="RefSeq" id="WP_036166835.1">
    <property type="nucleotide sequence ID" value="NZ_JAEIJF010000011.1"/>
</dbReference>
<dbReference type="EMBL" id="MECQ01000006">
    <property type="protein sequence ID" value="ODV53461.1"/>
    <property type="molecule type" value="Genomic_DNA"/>
</dbReference>